<comment type="caution">
    <text evidence="3">The sequence shown here is derived from an EMBL/GenBank/DDBJ whole genome shotgun (WGS) entry which is preliminary data.</text>
</comment>
<dbReference type="Proteomes" id="UP001139207">
    <property type="component" value="Unassembled WGS sequence"/>
</dbReference>
<evidence type="ECO:0000256" key="1">
    <source>
        <dbReference type="SAM" id="Phobius"/>
    </source>
</evidence>
<dbReference type="RefSeq" id="WP_244803602.1">
    <property type="nucleotide sequence ID" value="NZ_JALIEA010000011.1"/>
</dbReference>
<feature type="transmembrane region" description="Helical" evidence="1">
    <location>
        <begin position="149"/>
        <end position="170"/>
    </location>
</feature>
<keyword evidence="1" id="KW-0812">Transmembrane</keyword>
<name>A0A9X2AYV6_9CORY</name>
<gene>
    <name evidence="3" type="ORF">MUN33_03910</name>
</gene>
<keyword evidence="1" id="KW-0472">Membrane</keyword>
<feature type="transmembrane region" description="Helical" evidence="1">
    <location>
        <begin position="111"/>
        <end position="129"/>
    </location>
</feature>
<feature type="transmembrane region" description="Helical" evidence="1">
    <location>
        <begin position="84"/>
        <end position="104"/>
    </location>
</feature>
<evidence type="ECO:0000259" key="2">
    <source>
        <dbReference type="Pfam" id="PF04982"/>
    </source>
</evidence>
<dbReference type="AlphaFoldDB" id="A0A9X2AYV6"/>
<evidence type="ECO:0000313" key="3">
    <source>
        <dbReference type="EMBL" id="MCJ7857862.1"/>
    </source>
</evidence>
<keyword evidence="4" id="KW-1185">Reference proteome</keyword>
<organism evidence="3 4">
    <name type="scientific">Corynebacterium kalidii</name>
    <dbReference type="NCBI Taxonomy" id="2931982"/>
    <lineage>
        <taxon>Bacteria</taxon>
        <taxon>Bacillati</taxon>
        <taxon>Actinomycetota</taxon>
        <taxon>Actinomycetes</taxon>
        <taxon>Mycobacteriales</taxon>
        <taxon>Corynebacteriaceae</taxon>
        <taxon>Corynebacterium</taxon>
    </lineage>
</organism>
<dbReference type="Pfam" id="PF04982">
    <property type="entry name" value="TM_HPP"/>
    <property type="match status" value="1"/>
</dbReference>
<sequence length="178" mass="18730">MSARKGLTTLSRLTVLSWLRGLVTPTQPRMPWGGLLVSSVAVTVAVALLSGLSELSGHPFFVASLGATCVLLFILPAAPLSQPLNVVGGYLLSTATSIILFSYLPSDWWSLALATGAVSLLMTGLRVLHPPAATMPVLVTAGGESWHYLLEPVLVSALAVAVLGIVYRAVVDDRVWGR</sequence>
<reference evidence="3" key="1">
    <citation type="submission" date="2022-04" db="EMBL/GenBank/DDBJ databases">
        <title>Corynebacterium kalidii LD5P10.</title>
        <authorList>
            <person name="Sun J.Q."/>
        </authorList>
    </citation>
    <scope>NUCLEOTIDE SEQUENCE</scope>
    <source>
        <strain evidence="3">LD5P10</strain>
    </source>
</reference>
<dbReference type="PANTHER" id="PTHR33741">
    <property type="entry name" value="TRANSMEMBRANE PROTEIN DDB_G0269096-RELATED"/>
    <property type="match status" value="1"/>
</dbReference>
<dbReference type="PANTHER" id="PTHR33741:SF5">
    <property type="entry name" value="TRANSMEMBRANE PROTEIN DDB_G0269096-RELATED"/>
    <property type="match status" value="1"/>
</dbReference>
<accession>A0A9X2AYV6</accession>
<protein>
    <submittedName>
        <fullName evidence="3">HPP family protein</fullName>
    </submittedName>
</protein>
<feature type="transmembrane region" description="Helical" evidence="1">
    <location>
        <begin position="59"/>
        <end position="78"/>
    </location>
</feature>
<dbReference type="EMBL" id="JALIEA010000011">
    <property type="protein sequence ID" value="MCJ7857862.1"/>
    <property type="molecule type" value="Genomic_DNA"/>
</dbReference>
<feature type="transmembrane region" description="Helical" evidence="1">
    <location>
        <begin position="31"/>
        <end position="52"/>
    </location>
</feature>
<proteinExistence type="predicted"/>
<keyword evidence="1" id="KW-1133">Transmembrane helix</keyword>
<dbReference type="InterPro" id="IPR007065">
    <property type="entry name" value="HPP"/>
</dbReference>
<feature type="domain" description="HPP transmembrane region" evidence="2">
    <location>
        <begin position="28"/>
        <end position="172"/>
    </location>
</feature>
<evidence type="ECO:0000313" key="4">
    <source>
        <dbReference type="Proteomes" id="UP001139207"/>
    </source>
</evidence>
<dbReference type="InterPro" id="IPR058581">
    <property type="entry name" value="TM_HPP"/>
</dbReference>